<dbReference type="GO" id="GO:0051539">
    <property type="term" value="F:4 iron, 4 sulfur cluster binding"/>
    <property type="evidence" value="ECO:0007669"/>
    <property type="project" value="UniProtKB-UniRule"/>
</dbReference>
<dbReference type="InterPro" id="IPR027417">
    <property type="entry name" value="P-loop_NTPase"/>
</dbReference>
<feature type="binding site" evidence="9">
    <location>
        <position position="225"/>
    </location>
    <ligand>
        <name>[4Fe-4S] cluster</name>
        <dbReference type="ChEBI" id="CHEBI:49883"/>
        <note>ligand shared between dimeric partners</note>
    </ligand>
</feature>
<keyword evidence="7 9" id="KW-0408">Iron</keyword>
<evidence type="ECO:0000256" key="6">
    <source>
        <dbReference type="ARBA" id="ARBA00022840"/>
    </source>
</evidence>
<dbReference type="Gene3D" id="3.40.50.300">
    <property type="entry name" value="P-loop containing nucleotide triphosphate hydrolases"/>
    <property type="match status" value="1"/>
</dbReference>
<proteinExistence type="inferred from homology"/>
<dbReference type="EMBL" id="KZ819357">
    <property type="protein sequence ID" value="PWN45139.1"/>
    <property type="molecule type" value="Genomic_DNA"/>
</dbReference>
<dbReference type="GO" id="GO:0016226">
    <property type="term" value="P:iron-sulfur cluster assembly"/>
    <property type="evidence" value="ECO:0007669"/>
    <property type="project" value="UniProtKB-UniRule"/>
</dbReference>
<comment type="similarity">
    <text evidence="9">Belongs to the Mrp/NBP35 ATP-binding proteins family. NUBP2/CFD1 subfamily.</text>
</comment>
<evidence type="ECO:0000256" key="2">
    <source>
        <dbReference type="ARBA" id="ARBA00022485"/>
    </source>
</evidence>
<dbReference type="GO" id="GO:0140663">
    <property type="term" value="F:ATP-dependent FeS chaperone activity"/>
    <property type="evidence" value="ECO:0007669"/>
    <property type="project" value="InterPro"/>
</dbReference>
<evidence type="ECO:0000256" key="9">
    <source>
        <dbReference type="HAMAP-Rule" id="MF_03039"/>
    </source>
</evidence>
<keyword evidence="6 9" id="KW-0067">ATP-binding</keyword>
<evidence type="ECO:0000256" key="7">
    <source>
        <dbReference type="ARBA" id="ARBA00023004"/>
    </source>
</evidence>
<dbReference type="GO" id="GO:0046872">
    <property type="term" value="F:metal ion binding"/>
    <property type="evidence" value="ECO:0007669"/>
    <property type="project" value="UniProtKB-KW"/>
</dbReference>
<keyword evidence="8 9" id="KW-0411">Iron-sulfur</keyword>
<gene>
    <name evidence="11" type="ORF">IE81DRAFT_339722</name>
</gene>
<dbReference type="GO" id="GO:0005829">
    <property type="term" value="C:cytosol"/>
    <property type="evidence" value="ECO:0007669"/>
    <property type="project" value="TreeGrafter"/>
</dbReference>
<dbReference type="OrthoDB" id="1741334at2759"/>
<keyword evidence="12" id="KW-1185">Reference proteome</keyword>
<evidence type="ECO:0000256" key="3">
    <source>
        <dbReference type="ARBA" id="ARBA00022490"/>
    </source>
</evidence>
<dbReference type="PROSITE" id="PS01215">
    <property type="entry name" value="MRP"/>
    <property type="match status" value="1"/>
</dbReference>
<dbReference type="PANTHER" id="PTHR23264:SF19">
    <property type="entry name" value="CYTOSOLIC FE-S CLUSTER ASSEMBLY FACTOR NUBP2"/>
    <property type="match status" value="1"/>
</dbReference>
<dbReference type="Pfam" id="PF10609">
    <property type="entry name" value="ParA"/>
    <property type="match status" value="1"/>
</dbReference>
<dbReference type="HAMAP" id="MF_02040">
    <property type="entry name" value="Mrp_NBP35"/>
    <property type="match status" value="1"/>
</dbReference>
<feature type="region of interest" description="Disordered" evidence="10">
    <location>
        <begin position="1"/>
        <end position="24"/>
    </location>
</feature>
<feature type="binding site" evidence="9">
    <location>
        <position position="222"/>
    </location>
    <ligand>
        <name>[4Fe-4S] cluster</name>
        <dbReference type="ChEBI" id="CHEBI:49883"/>
        <note>ligand shared between dimeric partners</note>
    </ligand>
</feature>
<dbReference type="SUPFAM" id="SSF52540">
    <property type="entry name" value="P-loop containing nucleoside triphosphate hydrolases"/>
    <property type="match status" value="1"/>
</dbReference>
<dbReference type="AlphaFoldDB" id="A0A316W5L7"/>
<dbReference type="InParanoid" id="A0A316W5L7"/>
<feature type="binding site" evidence="9">
    <location>
        <begin position="42"/>
        <end position="49"/>
    </location>
    <ligand>
        <name>ATP</name>
        <dbReference type="ChEBI" id="CHEBI:30616"/>
    </ligand>
</feature>
<dbReference type="CDD" id="cd02037">
    <property type="entry name" value="Mrp_NBP35"/>
    <property type="match status" value="1"/>
</dbReference>
<dbReference type="InterPro" id="IPR019591">
    <property type="entry name" value="Mrp/NBP35_ATP-bd"/>
</dbReference>
<name>A0A316W5L7_9BASI</name>
<sequence length="385" mass="40820">MSAATSTAGPATSGSASATPAPDPKIARRLQNVKNLIIVLSGKGGVGKSSVTSQLALSLASQSDPITGLRNKVGVLDVDLTGPSIPRMLGLDGQAVRQSSDGWVPVYADREQSLAVMSVGFLLRSKNDSVVWRGPKKNAMIKQFLGDVRWGPLDYLILDTPPGTSDEHISLLEYLHHFNPSAIMVTTPQALSLADNLRSLDFTKKVNLPLLGLVENMSGYVCPHCTECTNVWGKGGGEALAGREGLRFLGRIPIDPGLVRVLDDAKEEATKAVHEAKMGPMAPTFNDPSSGNSIAKEVENLQLTKEDAQAQAESTSSITRPLAPLSNVAPPAIAAESSTPAGTALSRTIIQRYRDSATFPIFQIITSKIIQAAAEHAHQRTAGYP</sequence>
<dbReference type="InterPro" id="IPR028600">
    <property type="entry name" value="NUBP2/Cfd1_eukaryotes"/>
</dbReference>
<keyword evidence="5 9" id="KW-0547">Nucleotide-binding</keyword>
<dbReference type="RefSeq" id="XP_025372299.1">
    <property type="nucleotide sequence ID" value="XM_025515582.1"/>
</dbReference>
<comment type="function">
    <text evidence="9">Component of the cytosolic iron-sulfur (Fe/S) protein assembly (CIA) machinery. Required for maturation of extramitochondrial Fe-S proteins. The NBP35-CFD1 heterotetramer forms a Fe-S scaffold complex, mediating the de novo assembly of an Fe-S cluster and its transfer to target apoproteins.</text>
</comment>
<evidence type="ECO:0000313" key="11">
    <source>
        <dbReference type="EMBL" id="PWN45139.1"/>
    </source>
</evidence>
<evidence type="ECO:0000256" key="5">
    <source>
        <dbReference type="ARBA" id="ARBA00022741"/>
    </source>
</evidence>
<dbReference type="GeneID" id="37037452"/>
<dbReference type="STRING" id="1522189.A0A316W5L7"/>
<dbReference type="InterPro" id="IPR033756">
    <property type="entry name" value="YlxH/NBP35"/>
</dbReference>
<keyword evidence="3 9" id="KW-0963">Cytoplasm</keyword>
<dbReference type="InterPro" id="IPR000808">
    <property type="entry name" value="Mrp-like_CS"/>
</dbReference>
<evidence type="ECO:0000256" key="10">
    <source>
        <dbReference type="SAM" id="MobiDB-lite"/>
    </source>
</evidence>
<dbReference type="GO" id="GO:0005524">
    <property type="term" value="F:ATP binding"/>
    <property type="evidence" value="ECO:0007669"/>
    <property type="project" value="UniProtKB-KW"/>
</dbReference>
<keyword evidence="4 9" id="KW-0479">Metal-binding</keyword>
<dbReference type="PANTHER" id="PTHR23264">
    <property type="entry name" value="NUCLEOTIDE-BINDING PROTEIN NBP35 YEAST -RELATED"/>
    <property type="match status" value="1"/>
</dbReference>
<comment type="subcellular location">
    <subcellularLocation>
        <location evidence="1 9">Cytoplasm</location>
    </subcellularLocation>
</comment>
<keyword evidence="11" id="KW-0378">Hydrolase</keyword>
<keyword evidence="2 9" id="KW-0004">4Fe-4S</keyword>
<evidence type="ECO:0000256" key="4">
    <source>
        <dbReference type="ARBA" id="ARBA00022723"/>
    </source>
</evidence>
<accession>A0A316W5L7</accession>
<protein>
    <submittedName>
        <fullName evidence="11">P-loop containing nucleoside triphosphate hydrolase protein</fullName>
    </submittedName>
</protein>
<dbReference type="HAMAP" id="MF_03039">
    <property type="entry name" value="NUBP2"/>
    <property type="match status" value="1"/>
</dbReference>
<evidence type="ECO:0000256" key="8">
    <source>
        <dbReference type="ARBA" id="ARBA00023014"/>
    </source>
</evidence>
<organism evidence="11 12">
    <name type="scientific">Ceraceosorus guamensis</name>
    <dbReference type="NCBI Taxonomy" id="1522189"/>
    <lineage>
        <taxon>Eukaryota</taxon>
        <taxon>Fungi</taxon>
        <taxon>Dikarya</taxon>
        <taxon>Basidiomycota</taxon>
        <taxon>Ustilaginomycotina</taxon>
        <taxon>Exobasidiomycetes</taxon>
        <taxon>Ceraceosorales</taxon>
        <taxon>Ceraceosoraceae</taxon>
        <taxon>Ceraceosorus</taxon>
    </lineage>
</organism>
<feature type="compositionally biased region" description="Low complexity" evidence="10">
    <location>
        <begin position="1"/>
        <end position="20"/>
    </location>
</feature>
<dbReference type="GO" id="GO:0016787">
    <property type="term" value="F:hydrolase activity"/>
    <property type="evidence" value="ECO:0007669"/>
    <property type="project" value="UniProtKB-KW"/>
</dbReference>
<evidence type="ECO:0000313" key="12">
    <source>
        <dbReference type="Proteomes" id="UP000245783"/>
    </source>
</evidence>
<dbReference type="Proteomes" id="UP000245783">
    <property type="component" value="Unassembled WGS sequence"/>
</dbReference>
<reference evidence="11 12" key="1">
    <citation type="journal article" date="2018" name="Mol. Biol. Evol.">
        <title>Broad Genomic Sampling Reveals a Smut Pathogenic Ancestry of the Fungal Clade Ustilaginomycotina.</title>
        <authorList>
            <person name="Kijpornyongpan T."/>
            <person name="Mondo S.J."/>
            <person name="Barry K."/>
            <person name="Sandor L."/>
            <person name="Lee J."/>
            <person name="Lipzen A."/>
            <person name="Pangilinan J."/>
            <person name="LaButti K."/>
            <person name="Hainaut M."/>
            <person name="Henrissat B."/>
            <person name="Grigoriev I.V."/>
            <person name="Spatafora J.W."/>
            <person name="Aime M.C."/>
        </authorList>
    </citation>
    <scope>NUCLEOTIDE SEQUENCE [LARGE SCALE GENOMIC DNA]</scope>
    <source>
        <strain evidence="11 12">MCA 4658</strain>
    </source>
</reference>
<evidence type="ECO:0000256" key="1">
    <source>
        <dbReference type="ARBA" id="ARBA00004496"/>
    </source>
</evidence>